<keyword evidence="5 6" id="KW-0472">Membrane</keyword>
<keyword evidence="8" id="KW-1185">Reference proteome</keyword>
<evidence type="ECO:0000256" key="2">
    <source>
        <dbReference type="ARBA" id="ARBA00010596"/>
    </source>
</evidence>
<feature type="transmembrane region" description="Helical" evidence="6">
    <location>
        <begin position="194"/>
        <end position="211"/>
    </location>
</feature>
<dbReference type="InterPro" id="IPR045231">
    <property type="entry name" value="Yip1/4-like"/>
</dbReference>
<dbReference type="InterPro" id="IPR006977">
    <property type="entry name" value="Yip1_dom"/>
</dbReference>
<comment type="subcellular location">
    <subcellularLocation>
        <location evidence="6">Golgi apparatus membrane</location>
        <topology evidence="6">Multi-pass membrane protein</topology>
    </subcellularLocation>
    <subcellularLocation>
        <location evidence="1">Membrane</location>
        <topology evidence="1">Multi-pass membrane protein</topology>
    </subcellularLocation>
</comment>
<evidence type="ECO:0000313" key="8">
    <source>
        <dbReference type="Proteomes" id="UP000046393"/>
    </source>
</evidence>
<evidence type="ECO:0000256" key="3">
    <source>
        <dbReference type="ARBA" id="ARBA00022692"/>
    </source>
</evidence>
<accession>A0A0N5A7K0</accession>
<dbReference type="PANTHER" id="PTHR21236:SF1">
    <property type="entry name" value="PROTEIN YIPF6"/>
    <property type="match status" value="1"/>
</dbReference>
<comment type="caution">
    <text evidence="6">Lacks conserved residue(s) required for the propagation of feature annotation.</text>
</comment>
<dbReference type="GO" id="GO:0005802">
    <property type="term" value="C:trans-Golgi network"/>
    <property type="evidence" value="ECO:0007669"/>
    <property type="project" value="TreeGrafter"/>
</dbReference>
<dbReference type="PANTHER" id="PTHR21236">
    <property type="entry name" value="GOLGI MEMBRANE PROTEIN YIP1"/>
    <property type="match status" value="1"/>
</dbReference>
<feature type="domain" description="Yip1" evidence="7">
    <location>
        <begin position="80"/>
        <end position="209"/>
    </location>
</feature>
<protein>
    <recommendedName>
        <fullName evidence="6">Protein YIPF</fullName>
    </recommendedName>
</protein>
<evidence type="ECO:0000259" key="7">
    <source>
        <dbReference type="Pfam" id="PF04893"/>
    </source>
</evidence>
<feature type="transmembrane region" description="Helical" evidence="6">
    <location>
        <begin position="117"/>
        <end position="135"/>
    </location>
</feature>
<evidence type="ECO:0000256" key="5">
    <source>
        <dbReference type="ARBA" id="ARBA00023136"/>
    </source>
</evidence>
<evidence type="ECO:0000256" key="1">
    <source>
        <dbReference type="ARBA" id="ARBA00004141"/>
    </source>
</evidence>
<comment type="similarity">
    <text evidence="2 6">Belongs to the YIP1 family.</text>
</comment>
<evidence type="ECO:0000256" key="6">
    <source>
        <dbReference type="RuleBase" id="RU361264"/>
    </source>
</evidence>
<evidence type="ECO:0000256" key="4">
    <source>
        <dbReference type="ARBA" id="ARBA00022989"/>
    </source>
</evidence>
<dbReference type="WBParaSite" id="SMUV_0000000301-mRNA-1">
    <property type="protein sequence ID" value="SMUV_0000000301-mRNA-1"/>
    <property type="gene ID" value="SMUV_0000000301"/>
</dbReference>
<reference evidence="9" key="1">
    <citation type="submission" date="2017-02" db="UniProtKB">
        <authorList>
            <consortium name="WormBaseParasite"/>
        </authorList>
    </citation>
    <scope>IDENTIFICATION</scope>
</reference>
<sequence length="216" mass="23997">MTGNFGNAAVDIDLQARREQQFISLSGDITSAPGARRSRTSEPSLETDFDTLNEPVWDTVKRDLHTIGTKFGHVLVPRDNRELLRNWDLWGPLFICVFISLLLQGGKEGKGLHFTEVFSLTFFGSCVVTLNIKLLGGHISFFQTLCVLGYCLLPPGAAALICKFIEITVAGFVWATHASTAFLTDSQPPKRKVLATYPVFLFYFVVSWMIISHPAL</sequence>
<organism evidence="8 9">
    <name type="scientific">Syphacia muris</name>
    <dbReference type="NCBI Taxonomy" id="451379"/>
    <lineage>
        <taxon>Eukaryota</taxon>
        <taxon>Metazoa</taxon>
        <taxon>Ecdysozoa</taxon>
        <taxon>Nematoda</taxon>
        <taxon>Chromadorea</taxon>
        <taxon>Rhabditida</taxon>
        <taxon>Spirurina</taxon>
        <taxon>Oxyuridomorpha</taxon>
        <taxon>Oxyuroidea</taxon>
        <taxon>Oxyuridae</taxon>
        <taxon>Syphacia</taxon>
    </lineage>
</organism>
<dbReference type="AlphaFoldDB" id="A0A0N5A7K0"/>
<dbReference type="GO" id="GO:0006888">
    <property type="term" value="P:endoplasmic reticulum to Golgi vesicle-mediated transport"/>
    <property type="evidence" value="ECO:0007669"/>
    <property type="project" value="InterPro"/>
</dbReference>
<feature type="transmembrane region" description="Helical" evidence="6">
    <location>
        <begin position="147"/>
        <end position="174"/>
    </location>
</feature>
<keyword evidence="4 6" id="KW-1133">Transmembrane helix</keyword>
<dbReference type="Proteomes" id="UP000046393">
    <property type="component" value="Unplaced"/>
</dbReference>
<feature type="transmembrane region" description="Helical" evidence="6">
    <location>
        <begin position="87"/>
        <end position="105"/>
    </location>
</feature>
<keyword evidence="3 6" id="KW-0812">Transmembrane</keyword>
<dbReference type="GO" id="GO:0000139">
    <property type="term" value="C:Golgi membrane"/>
    <property type="evidence" value="ECO:0007669"/>
    <property type="project" value="UniProtKB-SubCell"/>
</dbReference>
<name>A0A0N5A7K0_9BILA</name>
<dbReference type="STRING" id="451379.A0A0N5A7K0"/>
<proteinExistence type="inferred from homology"/>
<dbReference type="Pfam" id="PF04893">
    <property type="entry name" value="Yip1"/>
    <property type="match status" value="1"/>
</dbReference>
<evidence type="ECO:0000313" key="9">
    <source>
        <dbReference type="WBParaSite" id="SMUV_0000000301-mRNA-1"/>
    </source>
</evidence>